<evidence type="ECO:0000313" key="2">
    <source>
        <dbReference type="EMBL" id="EEF63084.1"/>
    </source>
</evidence>
<name>B9XAP9_PEDPL</name>
<evidence type="ECO:0000256" key="1">
    <source>
        <dbReference type="SAM" id="Phobius"/>
    </source>
</evidence>
<gene>
    <name evidence="2" type="ORF">Cflav_PD5719</name>
</gene>
<feature type="transmembrane region" description="Helical" evidence="1">
    <location>
        <begin position="301"/>
        <end position="319"/>
    </location>
</feature>
<keyword evidence="1" id="KW-0812">Transmembrane</keyword>
<feature type="transmembrane region" description="Helical" evidence="1">
    <location>
        <begin position="20"/>
        <end position="42"/>
    </location>
</feature>
<feature type="transmembrane region" description="Helical" evidence="1">
    <location>
        <begin position="276"/>
        <end position="295"/>
    </location>
</feature>
<feature type="transmembrane region" description="Helical" evidence="1">
    <location>
        <begin position="368"/>
        <end position="387"/>
    </location>
</feature>
<keyword evidence="3" id="KW-1185">Reference proteome</keyword>
<keyword evidence="1" id="KW-1133">Transmembrane helix</keyword>
<dbReference type="InterPro" id="IPR010266">
    <property type="entry name" value="NnrS"/>
</dbReference>
<proteinExistence type="predicted"/>
<dbReference type="Pfam" id="PF05940">
    <property type="entry name" value="NnrS"/>
    <property type="match status" value="1"/>
</dbReference>
<reference evidence="2 3" key="1">
    <citation type="journal article" date="2011" name="J. Bacteriol.">
        <title>Genome sequence of 'Pedosphaera parvula' Ellin514, an aerobic Verrucomicrobial isolate from pasture soil.</title>
        <authorList>
            <person name="Kant R."/>
            <person name="van Passel M.W."/>
            <person name="Sangwan P."/>
            <person name="Palva A."/>
            <person name="Lucas S."/>
            <person name="Copeland A."/>
            <person name="Lapidus A."/>
            <person name="Glavina Del Rio T."/>
            <person name="Dalin E."/>
            <person name="Tice H."/>
            <person name="Bruce D."/>
            <person name="Goodwin L."/>
            <person name="Pitluck S."/>
            <person name="Chertkov O."/>
            <person name="Larimer F.W."/>
            <person name="Land M.L."/>
            <person name="Hauser L."/>
            <person name="Brettin T.S."/>
            <person name="Detter J.C."/>
            <person name="Han S."/>
            <person name="de Vos W.M."/>
            <person name="Janssen P.H."/>
            <person name="Smidt H."/>
        </authorList>
    </citation>
    <scope>NUCLEOTIDE SEQUENCE [LARGE SCALE GENOMIC DNA]</scope>
    <source>
        <strain evidence="2 3">Ellin514</strain>
    </source>
</reference>
<protein>
    <submittedName>
        <fullName evidence="2">NnrS family protein</fullName>
    </submittedName>
</protein>
<organism evidence="2 3">
    <name type="scientific">Pedosphaera parvula (strain Ellin514)</name>
    <dbReference type="NCBI Taxonomy" id="320771"/>
    <lineage>
        <taxon>Bacteria</taxon>
        <taxon>Pseudomonadati</taxon>
        <taxon>Verrucomicrobiota</taxon>
        <taxon>Pedosphaerae</taxon>
        <taxon>Pedosphaerales</taxon>
        <taxon>Pedosphaeraceae</taxon>
        <taxon>Pedosphaera</taxon>
    </lineage>
</organism>
<feature type="transmembrane region" description="Helical" evidence="1">
    <location>
        <begin position="245"/>
        <end position="264"/>
    </location>
</feature>
<comment type="caution">
    <text evidence="2">The sequence shown here is derived from an EMBL/GenBank/DDBJ whole genome shotgun (WGS) entry which is preliminary data.</text>
</comment>
<dbReference type="AlphaFoldDB" id="B9XAP9"/>
<feature type="transmembrane region" description="Helical" evidence="1">
    <location>
        <begin position="140"/>
        <end position="161"/>
    </location>
</feature>
<dbReference type="EMBL" id="ABOX02000002">
    <property type="protein sequence ID" value="EEF63084.1"/>
    <property type="molecule type" value="Genomic_DNA"/>
</dbReference>
<feature type="transmembrane region" description="Helical" evidence="1">
    <location>
        <begin position="181"/>
        <end position="200"/>
    </location>
</feature>
<feature type="transmembrane region" description="Helical" evidence="1">
    <location>
        <begin position="86"/>
        <end position="104"/>
    </location>
</feature>
<sequence>MNTNKLNIRLSPKFFSREPFRIFFPVGTQAGIIGVALWPLYFTGLTDFYPGLEHARIMAYGLFGTFIFGFLGTAMPRMLTSKPLSALEVFPMMLAHLLMVLSYALARIPLGDALFLSTLLWFIGSILLRMKHRQDLPPPGFVLVLMALICVGTGTILALVANYKEIDPSWTSLQRLLSSQGFVLLPILGIGPFLLPRFFGMQSAHDFPESRNPSGSWLKKSGMAFATGALIIITFLFEVKGWLHTSYAIRAAVVLGYMLLEMPFHRAPDRRNALGFAIRTSLFGIVAGFIAVAAFPSYRVALLHLTLIGGFAVITFTVATRVVFGHSGNLARLQGRNRWLFVAIGLMLFGMTTRISGDFWPKILASHYIYGALIWIAGVLLWAAFVLPKVLVVDVDK</sequence>
<dbReference type="OrthoDB" id="191150at2"/>
<feature type="transmembrane region" description="Helical" evidence="1">
    <location>
        <begin position="339"/>
        <end position="356"/>
    </location>
</feature>
<feature type="transmembrane region" description="Helical" evidence="1">
    <location>
        <begin position="54"/>
        <end position="74"/>
    </location>
</feature>
<evidence type="ECO:0000313" key="3">
    <source>
        <dbReference type="Proteomes" id="UP000003688"/>
    </source>
</evidence>
<accession>B9XAP9</accession>
<dbReference type="Proteomes" id="UP000003688">
    <property type="component" value="Unassembled WGS sequence"/>
</dbReference>
<keyword evidence="1" id="KW-0472">Membrane</keyword>
<dbReference type="STRING" id="320771.Cflav_PD5719"/>
<dbReference type="RefSeq" id="WP_007412897.1">
    <property type="nucleotide sequence ID" value="NZ_ABOX02000002.1"/>
</dbReference>
<feature type="transmembrane region" description="Helical" evidence="1">
    <location>
        <begin position="110"/>
        <end position="128"/>
    </location>
</feature>
<feature type="transmembrane region" description="Helical" evidence="1">
    <location>
        <begin position="221"/>
        <end position="239"/>
    </location>
</feature>